<organism evidence="7 8">
    <name type="scientific">Candidatus Pullichristensenella stercorigallinarum</name>
    <dbReference type="NCBI Taxonomy" id="2840909"/>
    <lineage>
        <taxon>Bacteria</taxon>
        <taxon>Bacillati</taxon>
        <taxon>Bacillota</taxon>
        <taxon>Clostridia</taxon>
        <taxon>Candidatus Pullichristensenella</taxon>
    </lineage>
</organism>
<feature type="disulfide bond" description="Redox-active" evidence="6">
    <location>
        <begin position="239"/>
        <end position="241"/>
    </location>
</feature>
<dbReference type="GO" id="GO:0051082">
    <property type="term" value="F:unfolded protein binding"/>
    <property type="evidence" value="ECO:0007669"/>
    <property type="project" value="UniProtKB-UniRule"/>
</dbReference>
<dbReference type="EMBL" id="DVFZ01000097">
    <property type="protein sequence ID" value="HIQ83401.1"/>
    <property type="molecule type" value="Genomic_DNA"/>
</dbReference>
<dbReference type="SUPFAM" id="SSF118352">
    <property type="entry name" value="HSP33 redox switch-like"/>
    <property type="match status" value="1"/>
</dbReference>
<comment type="function">
    <text evidence="6">Redox regulated molecular chaperone. Protects both thermally unfolding and oxidatively damaged proteins from irreversible aggregation. Plays an important role in the bacterial defense system toward oxidative stress.</text>
</comment>
<proteinExistence type="inferred from homology"/>
<dbReference type="InterPro" id="IPR000397">
    <property type="entry name" value="Heat_shock_Hsp33"/>
</dbReference>
<evidence type="ECO:0000313" key="8">
    <source>
        <dbReference type="Proteomes" id="UP000824260"/>
    </source>
</evidence>
<dbReference type="PIRSF" id="PIRSF005261">
    <property type="entry name" value="Heat_shock_Hsp33"/>
    <property type="match status" value="1"/>
</dbReference>
<dbReference type="SUPFAM" id="SSF64397">
    <property type="entry name" value="Hsp33 domain"/>
    <property type="match status" value="1"/>
</dbReference>
<evidence type="ECO:0000256" key="6">
    <source>
        <dbReference type="HAMAP-Rule" id="MF_00117"/>
    </source>
</evidence>
<comment type="PTM">
    <text evidence="6">Under oxidizing conditions two disulfide bonds are formed involving the reactive cysteines. Under reducing conditions zinc is bound to the reactive cysteines and the protein is inactive.</text>
</comment>
<dbReference type="GO" id="GO:0005737">
    <property type="term" value="C:cytoplasm"/>
    <property type="evidence" value="ECO:0007669"/>
    <property type="project" value="UniProtKB-SubCell"/>
</dbReference>
<dbReference type="CDD" id="cd00498">
    <property type="entry name" value="Hsp33"/>
    <property type="match status" value="1"/>
</dbReference>
<evidence type="ECO:0000256" key="2">
    <source>
        <dbReference type="ARBA" id="ARBA00022833"/>
    </source>
</evidence>
<evidence type="ECO:0000256" key="3">
    <source>
        <dbReference type="ARBA" id="ARBA00023157"/>
    </source>
</evidence>
<dbReference type="NCBIfam" id="NF001033">
    <property type="entry name" value="PRK00114.1"/>
    <property type="match status" value="1"/>
</dbReference>
<dbReference type="GO" id="GO:0044183">
    <property type="term" value="F:protein folding chaperone"/>
    <property type="evidence" value="ECO:0007669"/>
    <property type="project" value="TreeGrafter"/>
</dbReference>
<dbReference type="InterPro" id="IPR016153">
    <property type="entry name" value="Heat_shock_Hsp33_N"/>
</dbReference>
<keyword evidence="2 6" id="KW-0862">Zinc</keyword>
<gene>
    <name evidence="6 7" type="primary">hslO</name>
    <name evidence="7" type="ORF">IAA52_09915</name>
</gene>
<comment type="subcellular location">
    <subcellularLocation>
        <location evidence="6">Cytoplasm</location>
    </subcellularLocation>
</comment>
<reference evidence="7" key="1">
    <citation type="submission" date="2020-10" db="EMBL/GenBank/DDBJ databases">
        <authorList>
            <person name="Gilroy R."/>
        </authorList>
    </citation>
    <scope>NUCLEOTIDE SEQUENCE</scope>
    <source>
        <strain evidence="7">ChiSjej6B24-2974</strain>
    </source>
</reference>
<evidence type="ECO:0000313" key="7">
    <source>
        <dbReference type="EMBL" id="HIQ83401.1"/>
    </source>
</evidence>
<keyword evidence="4 6" id="KW-0143">Chaperone</keyword>
<sequence length="299" mass="32284">MDVLQMDGMYNISLLGGQARAILIEGTQMVERARQTHKLSRTATAALGRTLMATSMMGSMLKGENESLTVTIKGGGPIGTVLTVGKSDGSVKGYVGNPDIELPRAANGKLPVGAAVGKDGRLTVVKDLGLREPYIGMVNLVSGEIAEDFAMYFTASEQVPSLVSLGVLVGERVEAAGGLIIQMMPGASEAAIQSVESSAGMFMDISGTMREYHLKGAVTQLLLHLEPEILSHSVPAYRCDCSRERVERALVSLGREELEDMIREQHGAEVDCHFCNKRYRLSEADLRDLLERATNRRSE</sequence>
<dbReference type="HAMAP" id="MF_00117">
    <property type="entry name" value="HslO"/>
    <property type="match status" value="1"/>
</dbReference>
<dbReference type="Gene3D" id="3.90.1280.10">
    <property type="entry name" value="HSP33 redox switch-like"/>
    <property type="match status" value="1"/>
</dbReference>
<reference evidence="7" key="2">
    <citation type="journal article" date="2021" name="PeerJ">
        <title>Extensive microbial diversity within the chicken gut microbiome revealed by metagenomics and culture.</title>
        <authorList>
            <person name="Gilroy R."/>
            <person name="Ravi A."/>
            <person name="Getino M."/>
            <person name="Pursley I."/>
            <person name="Horton D.L."/>
            <person name="Alikhan N.F."/>
            <person name="Baker D."/>
            <person name="Gharbi K."/>
            <person name="Hall N."/>
            <person name="Watson M."/>
            <person name="Adriaenssens E.M."/>
            <person name="Foster-Nyarko E."/>
            <person name="Jarju S."/>
            <person name="Secka A."/>
            <person name="Antonio M."/>
            <person name="Oren A."/>
            <person name="Chaudhuri R.R."/>
            <person name="La Ragione R."/>
            <person name="Hildebrand F."/>
            <person name="Pallen M.J."/>
        </authorList>
    </citation>
    <scope>NUCLEOTIDE SEQUENCE</scope>
    <source>
        <strain evidence="7">ChiSjej6B24-2974</strain>
    </source>
</reference>
<keyword evidence="5 6" id="KW-0676">Redox-active center</keyword>
<dbReference type="InterPro" id="IPR016154">
    <property type="entry name" value="Heat_shock_Hsp33_C"/>
</dbReference>
<feature type="disulfide bond" description="Redox-active" evidence="6">
    <location>
        <begin position="272"/>
        <end position="275"/>
    </location>
</feature>
<protein>
    <recommendedName>
        <fullName evidence="6">33 kDa chaperonin</fullName>
    </recommendedName>
    <alternativeName>
        <fullName evidence="6">Heat shock protein 33 homolog</fullName>
        <shortName evidence="6">HSP33</shortName>
    </alternativeName>
</protein>
<dbReference type="Gene3D" id="3.55.30.10">
    <property type="entry name" value="Hsp33 domain"/>
    <property type="match status" value="1"/>
</dbReference>
<accession>A0A9D0ZPS4</accession>
<evidence type="ECO:0000256" key="1">
    <source>
        <dbReference type="ARBA" id="ARBA00022490"/>
    </source>
</evidence>
<comment type="similarity">
    <text evidence="6">Belongs to the HSP33 family.</text>
</comment>
<dbReference type="Proteomes" id="UP000824260">
    <property type="component" value="Unassembled WGS sequence"/>
</dbReference>
<dbReference type="GO" id="GO:0042026">
    <property type="term" value="P:protein refolding"/>
    <property type="evidence" value="ECO:0007669"/>
    <property type="project" value="TreeGrafter"/>
</dbReference>
<name>A0A9D0ZPS4_9FIRM</name>
<dbReference type="PANTHER" id="PTHR30111:SF1">
    <property type="entry name" value="33 KDA CHAPERONIN"/>
    <property type="match status" value="1"/>
</dbReference>
<keyword evidence="3 6" id="KW-1015">Disulfide bond</keyword>
<evidence type="ECO:0000256" key="5">
    <source>
        <dbReference type="ARBA" id="ARBA00023284"/>
    </source>
</evidence>
<dbReference type="AlphaFoldDB" id="A0A9D0ZPS4"/>
<evidence type="ECO:0000256" key="4">
    <source>
        <dbReference type="ARBA" id="ARBA00023186"/>
    </source>
</evidence>
<dbReference type="PANTHER" id="PTHR30111">
    <property type="entry name" value="33 KDA CHAPERONIN"/>
    <property type="match status" value="1"/>
</dbReference>
<keyword evidence="1 6" id="KW-0963">Cytoplasm</keyword>
<dbReference type="Pfam" id="PF01430">
    <property type="entry name" value="HSP33"/>
    <property type="match status" value="1"/>
</dbReference>
<comment type="caution">
    <text evidence="7">The sequence shown here is derived from an EMBL/GenBank/DDBJ whole genome shotgun (WGS) entry which is preliminary data.</text>
</comment>